<dbReference type="InterPro" id="IPR039523">
    <property type="entry name" value="RimK-rel_E_lig_ATP-grasp"/>
</dbReference>
<dbReference type="AlphaFoldDB" id="A0A845QIA0"/>
<dbReference type="SUPFAM" id="SSF56059">
    <property type="entry name" value="Glutathione synthetase ATP-binding domain-like"/>
    <property type="match status" value="1"/>
</dbReference>
<dbReference type="Proteomes" id="UP000446866">
    <property type="component" value="Unassembled WGS sequence"/>
</dbReference>
<accession>A0A845QIA0</accession>
<dbReference type="Pfam" id="PF14397">
    <property type="entry name" value="ATPgrasp_ST"/>
    <property type="match status" value="1"/>
</dbReference>
<evidence type="ECO:0000313" key="2">
    <source>
        <dbReference type="EMBL" id="NBH60503.1"/>
    </source>
</evidence>
<dbReference type="RefSeq" id="WP_160200805.1">
    <property type="nucleotide sequence ID" value="NZ_QXWK01000003.1"/>
</dbReference>
<organism evidence="2 3">
    <name type="scientific">Anaerotruncus colihominis</name>
    <dbReference type="NCBI Taxonomy" id="169435"/>
    <lineage>
        <taxon>Bacteria</taxon>
        <taxon>Bacillati</taxon>
        <taxon>Bacillota</taxon>
        <taxon>Clostridia</taxon>
        <taxon>Eubacteriales</taxon>
        <taxon>Oscillospiraceae</taxon>
        <taxon>Anaerotruncus</taxon>
    </lineage>
</organism>
<gene>
    <name evidence="2" type="ORF">D0435_02285</name>
</gene>
<evidence type="ECO:0000259" key="1">
    <source>
        <dbReference type="Pfam" id="PF14397"/>
    </source>
</evidence>
<sequence length="402" mass="46748">MNETGKKLILRILRKEKRNPYIEYVCKETGWTYKQAKEQMEVAREWDISYRYYAKRKLWARTEKELEKVKRDMQIVNARNREEKAHALEMVCKETGWDEETALERIRQARKVCGCTYKDYYKFKLYRYDADKQSTFLTSKVMDEISFKYNHDPKVLKLLLHKERFAKKYDDLLNRKWFVNRKLTFEEFLERMEGVEDLVCKPTSATQGKGIEKIHCGADLSETEKRSLYEKLFSAKKTMICEECIVQHPEMAAFNTSSVNSVRVLTITREGKCYHIYAGFRMGRGKIVDNFHAGGIIATVDVKSGVTCMDAIDLEGKHYPQHPISKLATKGFQIPHWDKVLTVTEEAALRLEGVGLVGWDVAITEKGVCLIEGNSEASYHIIQLPYVEEGIGMKHIFAPFLD</sequence>
<feature type="domain" description="Alpha-L-glutamate ligase-related protein ATP-grasp" evidence="1">
    <location>
        <begin position="191"/>
        <end position="387"/>
    </location>
</feature>
<name>A0A845QIA0_9FIRM</name>
<comment type="caution">
    <text evidence="2">The sequence shown here is derived from an EMBL/GenBank/DDBJ whole genome shotgun (WGS) entry which is preliminary data.</text>
</comment>
<proteinExistence type="predicted"/>
<evidence type="ECO:0000313" key="3">
    <source>
        <dbReference type="Proteomes" id="UP000446866"/>
    </source>
</evidence>
<keyword evidence="3" id="KW-1185">Reference proteome</keyword>
<reference evidence="2 3" key="1">
    <citation type="submission" date="2018-08" db="EMBL/GenBank/DDBJ databases">
        <title>Murine metabolic-syndrome-specific gut microbial biobank.</title>
        <authorList>
            <person name="Liu C."/>
        </authorList>
    </citation>
    <scope>NUCLEOTIDE SEQUENCE [LARGE SCALE GENOMIC DNA]</scope>
    <source>
        <strain evidence="2 3">28</strain>
    </source>
</reference>
<protein>
    <recommendedName>
        <fullName evidence="1">Alpha-L-glutamate ligase-related protein ATP-grasp domain-containing protein</fullName>
    </recommendedName>
</protein>
<dbReference type="EMBL" id="QXWK01000003">
    <property type="protein sequence ID" value="NBH60503.1"/>
    <property type="molecule type" value="Genomic_DNA"/>
</dbReference>